<organism evidence="1 2">
    <name type="scientific">Calderihabitans maritimus</name>
    <dbReference type="NCBI Taxonomy" id="1246530"/>
    <lineage>
        <taxon>Bacteria</taxon>
        <taxon>Bacillati</taxon>
        <taxon>Bacillota</taxon>
        <taxon>Clostridia</taxon>
        <taxon>Neomoorellales</taxon>
        <taxon>Calderihabitantaceae</taxon>
        <taxon>Calderihabitans</taxon>
    </lineage>
</organism>
<keyword evidence="2" id="KW-1185">Reference proteome</keyword>
<evidence type="ECO:0000313" key="1">
    <source>
        <dbReference type="EMBL" id="GAW93135.1"/>
    </source>
</evidence>
<reference evidence="2" key="1">
    <citation type="journal article" date="2017" name="Appl. Environ. Microbiol.">
        <title>Genomic Analysis of Calderihabitans maritimus KKC1, a Thermophilic, Hydrogenogenic, Carboxydotrophic Bacterium Isolated from Marine Sediment.</title>
        <authorList>
            <person name="Omae K."/>
            <person name="Yoneda Y."/>
            <person name="Fukuyama Y."/>
            <person name="Yoshida T."/>
            <person name="Sako Y."/>
        </authorList>
    </citation>
    <scope>NUCLEOTIDE SEQUENCE [LARGE SCALE GENOMIC DNA]</scope>
    <source>
        <strain evidence="2">KKC1</strain>
    </source>
</reference>
<sequence length="57" mass="6648">MLGAPDFLQELVQKLLKEKKKEEEKPNEYEAKNCSDNYVVAELGPDIQYCNSFRCHL</sequence>
<proteinExistence type="predicted"/>
<dbReference type="Proteomes" id="UP000197032">
    <property type="component" value="Unassembled WGS sequence"/>
</dbReference>
<comment type="caution">
    <text evidence="1">The sequence shown here is derived from an EMBL/GenBank/DDBJ whole genome shotgun (WGS) entry which is preliminary data.</text>
</comment>
<dbReference type="EMBL" id="BDGJ01000117">
    <property type="protein sequence ID" value="GAW93135.1"/>
    <property type="molecule type" value="Genomic_DNA"/>
</dbReference>
<name>A0A1Z5HUX7_9FIRM</name>
<protein>
    <submittedName>
        <fullName evidence="1">Uncharacterized protein</fullName>
    </submittedName>
</protein>
<evidence type="ECO:0000313" key="2">
    <source>
        <dbReference type="Proteomes" id="UP000197032"/>
    </source>
</evidence>
<accession>A0A1Z5HUX7</accession>
<gene>
    <name evidence="1" type="ORF">KKC1_22760</name>
</gene>
<dbReference type="AlphaFoldDB" id="A0A1Z5HUX7"/>